<keyword evidence="2" id="KW-1185">Reference proteome</keyword>
<evidence type="ECO:0000313" key="2">
    <source>
        <dbReference type="Proteomes" id="UP000198618"/>
    </source>
</evidence>
<protein>
    <submittedName>
        <fullName evidence="1">Uncharacterized protein</fullName>
    </submittedName>
</protein>
<gene>
    <name evidence="1" type="ORF">SAMN05216389_11857</name>
</gene>
<sequence length="55" mass="6338">MYSAYQVPSYPVAPHGQQPQPMLVLFQPELTSLKSTLTKKDAEFLSLWFHLNQKC</sequence>
<dbReference type="RefSeq" id="WP_170840822.1">
    <property type="nucleotide sequence ID" value="NZ_FOHE01000018.1"/>
</dbReference>
<dbReference type="AlphaFoldDB" id="A0A1I0G245"/>
<accession>A0A1I0G245</accession>
<dbReference type="EMBL" id="FOHE01000018">
    <property type="protein sequence ID" value="SET64659.1"/>
    <property type="molecule type" value="Genomic_DNA"/>
</dbReference>
<proteinExistence type="predicted"/>
<evidence type="ECO:0000313" key="1">
    <source>
        <dbReference type="EMBL" id="SET64659.1"/>
    </source>
</evidence>
<reference evidence="1 2" key="1">
    <citation type="submission" date="2016-10" db="EMBL/GenBank/DDBJ databases">
        <authorList>
            <person name="de Groot N.N."/>
        </authorList>
    </citation>
    <scope>NUCLEOTIDE SEQUENCE [LARGE SCALE GENOMIC DNA]</scope>
    <source>
        <strain evidence="1 2">IBRC-M 10780</strain>
    </source>
</reference>
<name>A0A1I0G245_9BACI</name>
<organism evidence="1 2">
    <name type="scientific">Oceanobacillus limi</name>
    <dbReference type="NCBI Taxonomy" id="930131"/>
    <lineage>
        <taxon>Bacteria</taxon>
        <taxon>Bacillati</taxon>
        <taxon>Bacillota</taxon>
        <taxon>Bacilli</taxon>
        <taxon>Bacillales</taxon>
        <taxon>Bacillaceae</taxon>
        <taxon>Oceanobacillus</taxon>
    </lineage>
</organism>
<dbReference type="Proteomes" id="UP000198618">
    <property type="component" value="Unassembled WGS sequence"/>
</dbReference>